<dbReference type="Proteomes" id="UP001595752">
    <property type="component" value="Unassembled WGS sequence"/>
</dbReference>
<dbReference type="EMBL" id="JBHRZT010000067">
    <property type="protein sequence ID" value="MFC3884942.1"/>
    <property type="molecule type" value="Genomic_DNA"/>
</dbReference>
<reference evidence="2" key="1">
    <citation type="journal article" date="2019" name="Int. J. Syst. Evol. Microbiol.">
        <title>The Global Catalogue of Microorganisms (GCM) 10K type strain sequencing project: providing services to taxonomists for standard genome sequencing and annotation.</title>
        <authorList>
            <consortium name="The Broad Institute Genomics Platform"/>
            <consortium name="The Broad Institute Genome Sequencing Center for Infectious Disease"/>
            <person name="Wu L."/>
            <person name="Ma J."/>
        </authorList>
    </citation>
    <scope>NUCLEOTIDE SEQUENCE [LARGE SCALE GENOMIC DNA]</scope>
    <source>
        <strain evidence="2">CCUG 61889</strain>
    </source>
</reference>
<dbReference type="RefSeq" id="WP_377916874.1">
    <property type="nucleotide sequence ID" value="NZ_JBHRZT010000067.1"/>
</dbReference>
<accession>A0ABV8B3Y2</accession>
<evidence type="ECO:0000313" key="1">
    <source>
        <dbReference type="EMBL" id="MFC3884942.1"/>
    </source>
</evidence>
<comment type="caution">
    <text evidence="1">The sequence shown here is derived from an EMBL/GenBank/DDBJ whole genome shotgun (WGS) entry which is preliminary data.</text>
</comment>
<proteinExistence type="predicted"/>
<protein>
    <submittedName>
        <fullName evidence="1">Uncharacterized protein</fullName>
    </submittedName>
</protein>
<keyword evidence="2" id="KW-1185">Reference proteome</keyword>
<evidence type="ECO:0000313" key="2">
    <source>
        <dbReference type="Proteomes" id="UP001595752"/>
    </source>
</evidence>
<name>A0ABV8B3Y2_9BACI</name>
<sequence>MTARLAFRLSDGKWLHIRRITHDTVELKICSDIVCEPAEFQCRIHEGEFVRIILDAIQKTFKNETS</sequence>
<gene>
    <name evidence="1" type="ORF">ACFOU2_16290</name>
</gene>
<organism evidence="1 2">
    <name type="scientific">Bacillus songklensis</name>
    <dbReference type="NCBI Taxonomy" id="1069116"/>
    <lineage>
        <taxon>Bacteria</taxon>
        <taxon>Bacillati</taxon>
        <taxon>Bacillota</taxon>
        <taxon>Bacilli</taxon>
        <taxon>Bacillales</taxon>
        <taxon>Bacillaceae</taxon>
        <taxon>Bacillus</taxon>
    </lineage>
</organism>